<dbReference type="Proteomes" id="UP000606653">
    <property type="component" value="Unassembled WGS sequence"/>
</dbReference>
<keyword evidence="3" id="KW-1185">Reference proteome</keyword>
<evidence type="ECO:0000256" key="1">
    <source>
        <dbReference type="SAM" id="Phobius"/>
    </source>
</evidence>
<keyword evidence="1" id="KW-0812">Transmembrane</keyword>
<keyword evidence="1" id="KW-1133">Transmembrane helix</keyword>
<proteinExistence type="predicted"/>
<gene>
    <name evidence="2" type="ORF">GCM10010969_10270</name>
</gene>
<dbReference type="RefSeq" id="WP_018976989.1">
    <property type="nucleotide sequence ID" value="NZ_BMLN01000002.1"/>
</dbReference>
<protein>
    <submittedName>
        <fullName evidence="2">Uncharacterized protein</fullName>
    </submittedName>
</protein>
<evidence type="ECO:0000313" key="2">
    <source>
        <dbReference type="EMBL" id="GGN94999.1"/>
    </source>
</evidence>
<organism evidence="2 3">
    <name type="scientific">Saccharibacillus kuerlensis</name>
    <dbReference type="NCBI Taxonomy" id="459527"/>
    <lineage>
        <taxon>Bacteria</taxon>
        <taxon>Bacillati</taxon>
        <taxon>Bacillota</taxon>
        <taxon>Bacilli</taxon>
        <taxon>Bacillales</taxon>
        <taxon>Paenibacillaceae</taxon>
        <taxon>Saccharibacillus</taxon>
    </lineage>
</organism>
<reference evidence="3" key="1">
    <citation type="journal article" date="2019" name="Int. J. Syst. Evol. Microbiol.">
        <title>The Global Catalogue of Microorganisms (GCM) 10K type strain sequencing project: providing services to taxonomists for standard genome sequencing and annotation.</title>
        <authorList>
            <consortium name="The Broad Institute Genomics Platform"/>
            <consortium name="The Broad Institute Genome Sequencing Center for Infectious Disease"/>
            <person name="Wu L."/>
            <person name="Ma J."/>
        </authorList>
    </citation>
    <scope>NUCLEOTIDE SEQUENCE [LARGE SCALE GENOMIC DNA]</scope>
    <source>
        <strain evidence="3">CGMCC 1.6964</strain>
    </source>
</reference>
<dbReference type="EMBL" id="BMLN01000002">
    <property type="protein sequence ID" value="GGN94999.1"/>
    <property type="molecule type" value="Genomic_DNA"/>
</dbReference>
<name>A0ABQ2KWR9_9BACL</name>
<feature type="transmembrane region" description="Helical" evidence="1">
    <location>
        <begin position="56"/>
        <end position="73"/>
    </location>
</feature>
<accession>A0ABQ2KWR9</accession>
<sequence>MVTVSTIVLGIVFFILVNRLFSITYFGLYGIIATIAGSLTAAYFVVSLTLDFIKNHPIWAITVVVIVLGFVVLSKRRSS</sequence>
<evidence type="ECO:0000313" key="3">
    <source>
        <dbReference type="Proteomes" id="UP000606653"/>
    </source>
</evidence>
<comment type="caution">
    <text evidence="2">The sequence shown here is derived from an EMBL/GenBank/DDBJ whole genome shotgun (WGS) entry which is preliminary data.</text>
</comment>
<feature type="transmembrane region" description="Helical" evidence="1">
    <location>
        <begin position="6"/>
        <end position="21"/>
    </location>
</feature>
<keyword evidence="1" id="KW-0472">Membrane</keyword>
<feature type="transmembrane region" description="Helical" evidence="1">
    <location>
        <begin position="28"/>
        <end position="50"/>
    </location>
</feature>